<dbReference type="AlphaFoldDB" id="A0A2A4G4C5"/>
<organism evidence="2 3">
    <name type="scientific">Sediminicola luteus</name>
    <dbReference type="NCBI Taxonomy" id="319238"/>
    <lineage>
        <taxon>Bacteria</taxon>
        <taxon>Pseudomonadati</taxon>
        <taxon>Bacteroidota</taxon>
        <taxon>Flavobacteriia</taxon>
        <taxon>Flavobacteriales</taxon>
        <taxon>Flavobacteriaceae</taxon>
        <taxon>Sediminicola</taxon>
    </lineage>
</organism>
<name>A0A2A4G4C5_9FLAO</name>
<evidence type="ECO:0000313" key="3">
    <source>
        <dbReference type="Proteomes" id="UP000219559"/>
    </source>
</evidence>
<feature type="domain" description="Glycosyltransferase 2-like" evidence="1">
    <location>
        <begin position="6"/>
        <end position="97"/>
    </location>
</feature>
<gene>
    <name evidence="2" type="ORF">B7P33_18390</name>
</gene>
<dbReference type="Gene3D" id="3.90.550.10">
    <property type="entry name" value="Spore Coat Polysaccharide Biosynthesis Protein SpsA, Chain A"/>
    <property type="match status" value="1"/>
</dbReference>
<dbReference type="RefSeq" id="WP_097443690.1">
    <property type="nucleotide sequence ID" value="NZ_NBWU01000008.1"/>
</dbReference>
<protein>
    <recommendedName>
        <fullName evidence="1">Glycosyltransferase 2-like domain-containing protein</fullName>
    </recommendedName>
</protein>
<dbReference type="SUPFAM" id="SSF53448">
    <property type="entry name" value="Nucleotide-diphospho-sugar transferases"/>
    <property type="match status" value="1"/>
</dbReference>
<dbReference type="OrthoDB" id="9771846at2"/>
<reference evidence="2 3" key="1">
    <citation type="submission" date="2017-04" db="EMBL/GenBank/DDBJ databases">
        <title>A new member of the family Flavobacteriaceae isolated from ascidians.</title>
        <authorList>
            <person name="Chen L."/>
        </authorList>
    </citation>
    <scope>NUCLEOTIDE SEQUENCE [LARGE SCALE GENOMIC DNA]</scope>
    <source>
        <strain evidence="2 3">HQA918</strain>
    </source>
</reference>
<evidence type="ECO:0000313" key="2">
    <source>
        <dbReference type="EMBL" id="PCE62602.1"/>
    </source>
</evidence>
<evidence type="ECO:0000259" key="1">
    <source>
        <dbReference type="Pfam" id="PF00535"/>
    </source>
</evidence>
<dbReference type="EMBL" id="NBWU01000008">
    <property type="protein sequence ID" value="PCE62602.1"/>
    <property type="molecule type" value="Genomic_DNA"/>
</dbReference>
<proteinExistence type="predicted"/>
<dbReference type="Pfam" id="PF00535">
    <property type="entry name" value="Glycos_transf_2"/>
    <property type="match status" value="1"/>
</dbReference>
<dbReference type="InterPro" id="IPR029044">
    <property type="entry name" value="Nucleotide-diphossugar_trans"/>
</dbReference>
<keyword evidence="3" id="KW-1185">Reference proteome</keyword>
<sequence length="289" mass="32639">MVRLAILLTCFNRKTKTLKALAKVKEAQKNTKEKIALKIFLTDDGSSDGTSEAVKKEFPYVTILQGDGDLFWAGGMRMAWKYAANEPFDAYLLLNDDTDIFGTLFDSFLQTHQYSKTKFGQGGIYIGATQNPQTKKMTYGGATITNRFLFKYTHLIPNDSYQSCHLGNANIMFVSNNVVDKIGILSEQYIHGVADYDYTLRAYKNKLPVLLMPGYLGNCINDHRDIYASFADKSIAQRWKLLKSPIGLDFKSNLNFNMAHFPLRVPMVLFSAGLKLIFPKLYISLSNAR</sequence>
<comment type="caution">
    <text evidence="2">The sequence shown here is derived from an EMBL/GenBank/DDBJ whole genome shotgun (WGS) entry which is preliminary data.</text>
</comment>
<accession>A0A2A4G4C5</accession>
<dbReference type="Proteomes" id="UP000219559">
    <property type="component" value="Unassembled WGS sequence"/>
</dbReference>
<dbReference type="InterPro" id="IPR001173">
    <property type="entry name" value="Glyco_trans_2-like"/>
</dbReference>